<dbReference type="PANTHER" id="PTHR11360">
    <property type="entry name" value="MONOCARBOXYLATE TRANSPORTER"/>
    <property type="match status" value="1"/>
</dbReference>
<accession>A0A4Q4Q327</accession>
<evidence type="ECO:0000256" key="4">
    <source>
        <dbReference type="SAM" id="Phobius"/>
    </source>
</evidence>
<dbReference type="InterPro" id="IPR011701">
    <property type="entry name" value="MFS"/>
</dbReference>
<dbReference type="GO" id="GO:0016020">
    <property type="term" value="C:membrane"/>
    <property type="evidence" value="ECO:0007669"/>
    <property type="project" value="UniProtKB-SubCell"/>
</dbReference>
<dbReference type="InterPro" id="IPR036259">
    <property type="entry name" value="MFS_trans_sf"/>
</dbReference>
<comment type="similarity">
    <text evidence="2">Belongs to the major facilitator superfamily. Monocarboxylate porter (TC 2.A.1.13) family.</text>
</comment>
<name>A0A4Q4Q327_9PLEO</name>
<evidence type="ECO:0000256" key="1">
    <source>
        <dbReference type="ARBA" id="ARBA00004141"/>
    </source>
</evidence>
<dbReference type="EMBL" id="PEJP01000076">
    <property type="protein sequence ID" value="RYO32304.1"/>
    <property type="molecule type" value="Genomic_DNA"/>
</dbReference>
<feature type="transmembrane region" description="Helical" evidence="4">
    <location>
        <begin position="185"/>
        <end position="206"/>
    </location>
</feature>
<feature type="transmembrane region" description="Helical" evidence="4">
    <location>
        <begin position="100"/>
        <end position="119"/>
    </location>
</feature>
<feature type="transmembrane region" description="Helical" evidence="4">
    <location>
        <begin position="327"/>
        <end position="345"/>
    </location>
</feature>
<evidence type="ECO:0000313" key="6">
    <source>
        <dbReference type="Proteomes" id="UP000293823"/>
    </source>
</evidence>
<keyword evidence="6" id="KW-1185">Reference proteome</keyword>
<dbReference type="Gene3D" id="1.20.1250.20">
    <property type="entry name" value="MFS general substrate transporter like domains"/>
    <property type="match status" value="2"/>
</dbReference>
<feature type="transmembrane region" description="Helical" evidence="4">
    <location>
        <begin position="59"/>
        <end position="80"/>
    </location>
</feature>
<feature type="transmembrane region" description="Helical" evidence="4">
    <location>
        <begin position="126"/>
        <end position="145"/>
    </location>
</feature>
<sequence>MFGSKTVEDHESKVSSTTPDHDQAVHEDSGSATLAASSLSVKDQTHEGEVAQATPEGGLVAWLAVVAFFLAIMNTWGMIISYGVFQTYYVSTLHKTRSDIAWVGSIAVFLLFFTGIVSGRLTDAGYYRYVTATGAFLVVLGTFMTSLSETYWQVLLAQGVCTGLGNGCLLTPMSTLVTTYFKRRLPLVTGIAACGSVTGGLIYPSMVRTLLPSIGFGWTLRAIGFIQLGTFAVALVCGKPKRAARKSGPLLDVSVFRETAFNLLLVGSFLAFLGVFFPFFFLSSYAREKRGMSYTDSLNLTLVLNGIGFAGRLLPSLIARYCGTMNVYITFIFCSALCMYTWIPVHSTPGLYAWTTFYSLSVGGVQSLSLAIVPIIISDTSKMGASFGIVFAAIGIGALLGSPVCGAIITSSGGSYAGAQAFSGSVLVAGGLIILAAREAKRRQKREDVWVKM</sequence>
<proteinExistence type="inferred from homology"/>
<keyword evidence="4" id="KW-0472">Membrane</keyword>
<dbReference type="Pfam" id="PF07690">
    <property type="entry name" value="MFS_1"/>
    <property type="match status" value="1"/>
</dbReference>
<dbReference type="InterPro" id="IPR050327">
    <property type="entry name" value="Proton-linked_MCT"/>
</dbReference>
<protein>
    <recommendedName>
        <fullName evidence="7">Major facilitator superfamily (MFS) profile domain-containing protein</fullName>
    </recommendedName>
</protein>
<dbReference type="PANTHER" id="PTHR11360:SF130">
    <property type="entry name" value="MAJOR FACILITATOR SUPERFAMILY (MFS) PROFILE DOMAIN-CONTAINING PROTEIN-RELATED"/>
    <property type="match status" value="1"/>
</dbReference>
<evidence type="ECO:0000313" key="5">
    <source>
        <dbReference type="EMBL" id="RYO32304.1"/>
    </source>
</evidence>
<keyword evidence="4" id="KW-1133">Transmembrane helix</keyword>
<dbReference type="AlphaFoldDB" id="A0A4Q4Q327"/>
<feature type="transmembrane region" description="Helical" evidence="4">
    <location>
        <begin position="297"/>
        <end position="315"/>
    </location>
</feature>
<feature type="transmembrane region" description="Helical" evidence="4">
    <location>
        <begin position="389"/>
        <end position="410"/>
    </location>
</feature>
<evidence type="ECO:0000256" key="2">
    <source>
        <dbReference type="ARBA" id="ARBA00006727"/>
    </source>
</evidence>
<comment type="subcellular location">
    <subcellularLocation>
        <location evidence="1">Membrane</location>
        <topology evidence="1">Multi-pass membrane protein</topology>
    </subcellularLocation>
</comment>
<reference evidence="6" key="1">
    <citation type="journal article" date="2019" name="bioRxiv">
        <title>Genomics, evolutionary history and diagnostics of the Alternaria alternata species group including apple and Asian pear pathotypes.</title>
        <authorList>
            <person name="Armitage A.D."/>
            <person name="Cockerton H.M."/>
            <person name="Sreenivasaprasad S."/>
            <person name="Woodhall J.W."/>
            <person name="Lane C.R."/>
            <person name="Harrison R.J."/>
            <person name="Clarkson J.P."/>
        </authorList>
    </citation>
    <scope>NUCLEOTIDE SEQUENCE [LARGE SCALE GENOMIC DNA]</scope>
    <source>
        <strain evidence="6">RGR 97.0016</strain>
    </source>
</reference>
<evidence type="ECO:0000256" key="3">
    <source>
        <dbReference type="SAM" id="MobiDB-lite"/>
    </source>
</evidence>
<dbReference type="SUPFAM" id="SSF103473">
    <property type="entry name" value="MFS general substrate transporter"/>
    <property type="match status" value="1"/>
</dbReference>
<organism evidence="5 6">
    <name type="scientific">Alternaria arborescens</name>
    <dbReference type="NCBI Taxonomy" id="156630"/>
    <lineage>
        <taxon>Eukaryota</taxon>
        <taxon>Fungi</taxon>
        <taxon>Dikarya</taxon>
        <taxon>Ascomycota</taxon>
        <taxon>Pezizomycotina</taxon>
        <taxon>Dothideomycetes</taxon>
        <taxon>Pleosporomycetidae</taxon>
        <taxon>Pleosporales</taxon>
        <taxon>Pleosporineae</taxon>
        <taxon>Pleosporaceae</taxon>
        <taxon>Alternaria</taxon>
        <taxon>Alternaria sect. Alternaria</taxon>
    </lineage>
</organism>
<feature type="transmembrane region" description="Helical" evidence="4">
    <location>
        <begin position="416"/>
        <end position="437"/>
    </location>
</feature>
<feature type="transmembrane region" description="Helical" evidence="4">
    <location>
        <begin position="351"/>
        <end position="377"/>
    </location>
</feature>
<dbReference type="Proteomes" id="UP000293823">
    <property type="component" value="Unassembled WGS sequence"/>
</dbReference>
<gene>
    <name evidence="5" type="ORF">AA0113_g11775</name>
</gene>
<comment type="caution">
    <text evidence="5">The sequence shown here is derived from an EMBL/GenBank/DDBJ whole genome shotgun (WGS) entry which is preliminary data.</text>
</comment>
<keyword evidence="4" id="KW-0812">Transmembrane</keyword>
<feature type="transmembrane region" description="Helical" evidence="4">
    <location>
        <begin position="151"/>
        <end position="173"/>
    </location>
</feature>
<dbReference type="GO" id="GO:0022857">
    <property type="term" value="F:transmembrane transporter activity"/>
    <property type="evidence" value="ECO:0007669"/>
    <property type="project" value="InterPro"/>
</dbReference>
<dbReference type="OrthoDB" id="6499973at2759"/>
<feature type="transmembrane region" description="Helical" evidence="4">
    <location>
        <begin position="218"/>
        <end position="238"/>
    </location>
</feature>
<feature type="region of interest" description="Disordered" evidence="3">
    <location>
        <begin position="1"/>
        <end position="27"/>
    </location>
</feature>
<evidence type="ECO:0008006" key="7">
    <source>
        <dbReference type="Google" id="ProtNLM"/>
    </source>
</evidence>
<feature type="transmembrane region" description="Helical" evidence="4">
    <location>
        <begin position="259"/>
        <end position="285"/>
    </location>
</feature>